<feature type="binding site" evidence="12">
    <location>
        <position position="317"/>
    </location>
    <ligand>
        <name>K(+)</name>
        <dbReference type="ChEBI" id="CHEBI:29103"/>
    </ligand>
</feature>
<name>A7TGT5_VANPO</name>
<dbReference type="UniPathway" id="UPA00916">
    <property type="reaction ID" value="UER00889"/>
</dbReference>
<comment type="similarity">
    <text evidence="1">Belongs to the carbohydrate kinase pfkB family.</text>
</comment>
<dbReference type="InterPro" id="IPR002139">
    <property type="entry name" value="Ribo/fructo_kinase"/>
</dbReference>
<dbReference type="InterPro" id="IPR002173">
    <property type="entry name" value="Carboh/pur_kinase_PfkB_CS"/>
</dbReference>
<feature type="binding site" evidence="12">
    <location>
        <position position="278"/>
    </location>
    <ligand>
        <name>K(+)</name>
        <dbReference type="ChEBI" id="CHEBI:29103"/>
    </ligand>
</feature>
<keyword evidence="4 12" id="KW-0808">Transferase</keyword>
<reference evidence="14 15" key="1">
    <citation type="journal article" date="2007" name="Proc. Natl. Acad. Sci. U.S.A.">
        <title>Independent sorting-out of thousands of duplicated gene pairs in two yeast species descended from a whole-genome duplication.</title>
        <authorList>
            <person name="Scannell D.R."/>
            <person name="Frank A.C."/>
            <person name="Conant G.C."/>
            <person name="Byrne K.P."/>
            <person name="Woolfit M."/>
            <person name="Wolfe K.H."/>
        </authorList>
    </citation>
    <scope>NUCLEOTIDE SEQUENCE [LARGE SCALE GENOMIC DNA]</scope>
    <source>
        <strain evidence="15">ATCC 22028 / DSM 70294 / BCRC 21397 / CBS 2163 / NBRC 10782 / NRRL Y-8283 / UCD 57-17</strain>
    </source>
</reference>
<keyword evidence="6 12" id="KW-0547">Nucleotide-binding</keyword>
<evidence type="ECO:0000256" key="8">
    <source>
        <dbReference type="ARBA" id="ARBA00022840"/>
    </source>
</evidence>
<sequence>MGITIIGSLNYDLVTYTNKIPNAGETIRANLFETHTGGKGLNQTVAIAKLKHPDSNYGIKMVGNVGDDSFGKELVDILKQNNVNIDDIGILSDVKTGIATILVEQQNGGQNRILITEGANGKTDYSLEQLKSIFNNVSNNEEQFVVLQHEIPNPISIMSLLKNNFPTYKIVFNPSPFQPLNKGDWLLIDVLIVNEIEALQIVNSVYSKDEIAKHESEINHDFVKGYTTLCEKFQKHLVNKDGLSAVIITLGSKGVLYSSKDQPIVEYQPAKSGITVVDTTGAGDTFLGAVVTQLHQQSSLKEAIDFATSASSITIQRNGAAESIPVYSEVVSRH</sequence>
<dbReference type="HAMAP" id="MF_01987">
    <property type="entry name" value="Ribokinase"/>
    <property type="match status" value="1"/>
</dbReference>
<evidence type="ECO:0000313" key="14">
    <source>
        <dbReference type="EMBL" id="EDO18548.1"/>
    </source>
</evidence>
<proteinExistence type="inferred from homology"/>
<evidence type="ECO:0000256" key="11">
    <source>
        <dbReference type="ARBA" id="ARBA00023277"/>
    </source>
</evidence>
<dbReference type="Pfam" id="PF00294">
    <property type="entry name" value="PfkB"/>
    <property type="match status" value="1"/>
</dbReference>
<evidence type="ECO:0000256" key="6">
    <source>
        <dbReference type="ARBA" id="ARBA00022741"/>
    </source>
</evidence>
<feature type="binding site" evidence="12">
    <location>
        <position position="284"/>
    </location>
    <ligand>
        <name>substrate</name>
    </ligand>
</feature>
<keyword evidence="12" id="KW-0963">Cytoplasm</keyword>
<dbReference type="eggNOG" id="KOG2855">
    <property type="taxonomic scope" value="Eukaryota"/>
</dbReference>
<keyword evidence="5 12" id="KW-0479">Metal-binding</keyword>
<feature type="binding site" evidence="12">
    <location>
        <position position="314"/>
    </location>
    <ligand>
        <name>K(+)</name>
        <dbReference type="ChEBI" id="CHEBI:29103"/>
    </ligand>
</feature>
<comment type="catalytic activity">
    <reaction evidence="12">
        <text>D-ribose + ATP = D-ribose 5-phosphate + ADP + H(+)</text>
        <dbReference type="Rhea" id="RHEA:13697"/>
        <dbReference type="ChEBI" id="CHEBI:15378"/>
        <dbReference type="ChEBI" id="CHEBI:30616"/>
        <dbReference type="ChEBI" id="CHEBI:47013"/>
        <dbReference type="ChEBI" id="CHEBI:78346"/>
        <dbReference type="ChEBI" id="CHEBI:456216"/>
        <dbReference type="EC" id="2.7.1.15"/>
    </reaction>
</comment>
<dbReference type="InterPro" id="IPR029056">
    <property type="entry name" value="Ribokinase-like"/>
</dbReference>
<dbReference type="GO" id="GO:0046872">
    <property type="term" value="F:metal ion binding"/>
    <property type="evidence" value="ECO:0007669"/>
    <property type="project" value="UniProtKB-KW"/>
</dbReference>
<dbReference type="PRINTS" id="PR00990">
    <property type="entry name" value="RIBOKINASE"/>
</dbReference>
<dbReference type="InterPro" id="IPR011877">
    <property type="entry name" value="Ribokinase"/>
</dbReference>
<dbReference type="GO" id="GO:0019303">
    <property type="term" value="P:D-ribose catabolic process"/>
    <property type="evidence" value="ECO:0007669"/>
    <property type="project" value="UniProtKB-UniRule"/>
</dbReference>
<feature type="active site" description="Proton acceptor" evidence="12">
    <location>
        <position position="284"/>
    </location>
</feature>
<dbReference type="GO" id="GO:0005634">
    <property type="term" value="C:nucleus"/>
    <property type="evidence" value="ECO:0007669"/>
    <property type="project" value="UniProtKB-SubCell"/>
</dbReference>
<comment type="similarity">
    <text evidence="12">Belongs to the carbohydrate kinase PfkB family. Ribokinase subfamily.</text>
</comment>
<evidence type="ECO:0000256" key="1">
    <source>
        <dbReference type="ARBA" id="ARBA00005380"/>
    </source>
</evidence>
<feature type="binding site" evidence="12">
    <location>
        <position position="280"/>
    </location>
    <ligand>
        <name>K(+)</name>
        <dbReference type="ChEBI" id="CHEBI:29103"/>
    </ligand>
</feature>
<feature type="binding site" evidence="12">
    <location>
        <position position="150"/>
    </location>
    <ligand>
        <name>substrate</name>
    </ligand>
</feature>
<keyword evidence="10 12" id="KW-0630">Potassium</keyword>
<feature type="binding site" evidence="12">
    <location>
        <begin position="10"/>
        <end position="12"/>
    </location>
    <ligand>
        <name>substrate</name>
    </ligand>
</feature>
<dbReference type="Proteomes" id="UP000000267">
    <property type="component" value="Unassembled WGS sequence"/>
</dbReference>
<keyword evidence="12" id="KW-0539">Nucleus</keyword>
<dbReference type="FunCoup" id="A7TGT5">
    <property type="interactions" value="1132"/>
</dbReference>
<dbReference type="GO" id="GO:0005737">
    <property type="term" value="C:cytoplasm"/>
    <property type="evidence" value="ECO:0007669"/>
    <property type="project" value="UniProtKB-SubCell"/>
</dbReference>
<feature type="binding site" evidence="12">
    <location>
        <position position="323"/>
    </location>
    <ligand>
        <name>K(+)</name>
        <dbReference type="ChEBI" id="CHEBI:29103"/>
    </ligand>
</feature>
<dbReference type="GO" id="GO:0004747">
    <property type="term" value="F:ribokinase activity"/>
    <property type="evidence" value="ECO:0007669"/>
    <property type="project" value="UniProtKB-UniRule"/>
</dbReference>
<dbReference type="KEGG" id="vpo:Kpol_2001p53"/>
<dbReference type="GO" id="GO:0005524">
    <property type="term" value="F:ATP binding"/>
    <property type="evidence" value="ECO:0007669"/>
    <property type="project" value="UniProtKB-UniRule"/>
</dbReference>
<comment type="function">
    <text evidence="12">Catalyzes the phosphorylation of ribose at O-5 in a reaction requiring ATP and magnesium. The resulting D-ribose-5-phosphate can then be used either for sythesis of nucleotides, histidine, and tryptophan, or as a component of the pentose phosphate pathway.</text>
</comment>
<evidence type="ECO:0000259" key="13">
    <source>
        <dbReference type="Pfam" id="PF00294"/>
    </source>
</evidence>
<feature type="binding site" evidence="12">
    <location>
        <begin position="38"/>
        <end position="42"/>
    </location>
    <ligand>
        <name>substrate</name>
    </ligand>
</feature>
<dbReference type="CDD" id="cd01174">
    <property type="entry name" value="ribokinase"/>
    <property type="match status" value="1"/>
</dbReference>
<protein>
    <recommendedName>
        <fullName evidence="3 12">Ribokinase</fullName>
        <shortName evidence="12">RK</shortName>
        <ecNumber evidence="2 12">2.7.1.15</ecNumber>
    </recommendedName>
</protein>
<gene>
    <name evidence="12" type="primary">RBK1</name>
    <name evidence="14" type="ORF">Kpol_2001p53</name>
</gene>
<keyword evidence="11 12" id="KW-0119">Carbohydrate metabolism</keyword>
<evidence type="ECO:0000256" key="12">
    <source>
        <dbReference type="HAMAP-Rule" id="MF_03215"/>
    </source>
</evidence>
<keyword evidence="15" id="KW-1185">Reference proteome</keyword>
<comment type="caution">
    <text evidence="12">Lacks conserved residue(s) required for the propagation of feature annotation.</text>
</comment>
<evidence type="ECO:0000256" key="10">
    <source>
        <dbReference type="ARBA" id="ARBA00022958"/>
    </source>
</evidence>
<dbReference type="EMBL" id="DS480388">
    <property type="protein sequence ID" value="EDO18548.1"/>
    <property type="molecule type" value="Genomic_DNA"/>
</dbReference>
<evidence type="ECO:0000256" key="5">
    <source>
        <dbReference type="ARBA" id="ARBA00022723"/>
    </source>
</evidence>
<dbReference type="OMA" id="TFCGYFA"/>
<evidence type="ECO:0000313" key="15">
    <source>
        <dbReference type="Proteomes" id="UP000000267"/>
    </source>
</evidence>
<comment type="activity regulation">
    <text evidence="12">Activated by a monovalent cation that binds near, but not in, the active site. The most likely occupant of the site in vivo is potassium. Ion binding induces a conformational change that may alter substrate affinity.</text>
</comment>
<feature type="binding site" evidence="12">
    <location>
        <begin position="283"/>
        <end position="284"/>
    </location>
    <ligand>
        <name>ATP</name>
        <dbReference type="ChEBI" id="CHEBI:30616"/>
    </ligand>
</feature>
<dbReference type="PANTHER" id="PTHR10584:SF166">
    <property type="entry name" value="RIBOKINASE"/>
    <property type="match status" value="1"/>
</dbReference>
<evidence type="ECO:0000256" key="2">
    <source>
        <dbReference type="ARBA" id="ARBA00012035"/>
    </source>
</evidence>
<dbReference type="OrthoDB" id="415590at2759"/>
<dbReference type="PhylomeDB" id="A7TGT5"/>
<dbReference type="AlphaFoldDB" id="A7TGT5"/>
<keyword evidence="8 12" id="KW-0067">ATP-binding</keyword>
<dbReference type="STRING" id="436907.A7TGT5"/>
<comment type="subunit">
    <text evidence="12">Homodimer.</text>
</comment>
<evidence type="ECO:0000256" key="4">
    <source>
        <dbReference type="ARBA" id="ARBA00022679"/>
    </source>
</evidence>
<dbReference type="PANTHER" id="PTHR10584">
    <property type="entry name" value="SUGAR KINASE"/>
    <property type="match status" value="1"/>
</dbReference>
<keyword evidence="7 12" id="KW-0418">Kinase</keyword>
<feature type="binding site" evidence="12">
    <location>
        <begin position="249"/>
        <end position="254"/>
    </location>
    <ligand>
        <name>ATP</name>
        <dbReference type="ChEBI" id="CHEBI:30616"/>
    </ligand>
</feature>
<comment type="pathway">
    <text evidence="12">Carbohydrate metabolism; D-ribose degradation; D-ribose 5-phosphate from beta-D-ribopyranose: step 2/2.</text>
</comment>
<dbReference type="Gene3D" id="3.40.1190.20">
    <property type="match status" value="1"/>
</dbReference>
<dbReference type="HOGENOM" id="CLU_027634_2_0_1"/>
<dbReference type="InParanoid" id="A7TGT5"/>
<comment type="subcellular location">
    <subcellularLocation>
        <location evidence="12">Cytoplasm</location>
    </subcellularLocation>
    <subcellularLocation>
        <location evidence="12">Nucleus</location>
    </subcellularLocation>
</comment>
<dbReference type="SUPFAM" id="SSF53613">
    <property type="entry name" value="Ribokinase-like"/>
    <property type="match status" value="1"/>
</dbReference>
<evidence type="ECO:0000256" key="3">
    <source>
        <dbReference type="ARBA" id="ARBA00016943"/>
    </source>
</evidence>
<keyword evidence="9 12" id="KW-0460">Magnesium</keyword>
<feature type="domain" description="Carbohydrate kinase PfkB" evidence="13">
    <location>
        <begin position="3"/>
        <end position="325"/>
    </location>
</feature>
<feature type="binding site" evidence="12">
    <location>
        <position position="319"/>
    </location>
    <ligand>
        <name>K(+)</name>
        <dbReference type="ChEBI" id="CHEBI:29103"/>
    </ligand>
</feature>
<accession>A7TGT5</accession>
<evidence type="ECO:0000256" key="9">
    <source>
        <dbReference type="ARBA" id="ARBA00022842"/>
    </source>
</evidence>
<dbReference type="InterPro" id="IPR011611">
    <property type="entry name" value="PfkB_dom"/>
</dbReference>
<comment type="cofactor">
    <cofactor evidence="12">
        <name>Mg(2+)</name>
        <dbReference type="ChEBI" id="CHEBI:18420"/>
    </cofactor>
    <text evidence="12">Requires a divalent cation, most likely magnesium in vivo, as an electrophilic catalyst to aid phosphoryl group transfer. It is the chelate of the metal and the nucleotide that is the actual substrate.</text>
</comment>
<organism evidence="15">
    <name type="scientific">Vanderwaltozyma polyspora (strain ATCC 22028 / DSM 70294 / BCRC 21397 / CBS 2163 / NBRC 10782 / NRRL Y-8283 / UCD 57-17)</name>
    <name type="common">Kluyveromyces polysporus</name>
    <dbReference type="NCBI Taxonomy" id="436907"/>
    <lineage>
        <taxon>Eukaryota</taxon>
        <taxon>Fungi</taxon>
        <taxon>Dikarya</taxon>
        <taxon>Ascomycota</taxon>
        <taxon>Saccharomycotina</taxon>
        <taxon>Saccharomycetes</taxon>
        <taxon>Saccharomycetales</taxon>
        <taxon>Saccharomycetaceae</taxon>
        <taxon>Vanderwaltozyma</taxon>
    </lineage>
</organism>
<dbReference type="PROSITE" id="PS00584">
    <property type="entry name" value="PFKB_KINASES_2"/>
    <property type="match status" value="1"/>
</dbReference>
<evidence type="ECO:0000256" key="7">
    <source>
        <dbReference type="ARBA" id="ARBA00022777"/>
    </source>
</evidence>
<dbReference type="EC" id="2.7.1.15" evidence="2 12"/>
<dbReference type="GeneID" id="5546844"/>
<dbReference type="RefSeq" id="XP_001646406.1">
    <property type="nucleotide sequence ID" value="XM_001646356.1"/>
</dbReference>
<feature type="binding site" evidence="12">
    <location>
        <position position="194"/>
    </location>
    <ligand>
        <name>ATP</name>
        <dbReference type="ChEBI" id="CHEBI:30616"/>
    </ligand>
</feature>